<dbReference type="OrthoDB" id="2624539at2"/>
<gene>
    <name evidence="1" type="ORF">EIM92_11200</name>
</gene>
<protein>
    <recommendedName>
        <fullName evidence="3">Butirosin biosynthesis protein H N-terminal domain-containing protein</fullName>
    </recommendedName>
</protein>
<reference evidence="1 2" key="1">
    <citation type="submission" date="2018-11" db="EMBL/GenBank/DDBJ databases">
        <title>Genome sequencing of Paenibacillus lentus DSM25539(T).</title>
        <authorList>
            <person name="Kook J.-K."/>
            <person name="Park S.-N."/>
            <person name="Lim Y.K."/>
        </authorList>
    </citation>
    <scope>NUCLEOTIDE SEQUENCE [LARGE SCALE GENOMIC DNA]</scope>
    <source>
        <strain evidence="1 2">DSM 25539</strain>
    </source>
</reference>
<name>A0A3S8RUN3_9BACL</name>
<organism evidence="1 2">
    <name type="scientific">Paenibacillus lentus</name>
    <dbReference type="NCBI Taxonomy" id="1338368"/>
    <lineage>
        <taxon>Bacteria</taxon>
        <taxon>Bacillati</taxon>
        <taxon>Bacillota</taxon>
        <taxon>Bacilli</taxon>
        <taxon>Bacillales</taxon>
        <taxon>Paenibacillaceae</taxon>
        <taxon>Paenibacillus</taxon>
    </lineage>
</organism>
<sequence length="351" mass="42169">MHKQLPVHMQPALYSYLHHAYPLSVMPEHPHFSPWLHSHYIQWSADPEFFNHLDEHIFVNYYQPMHTHHYHELLHLKIMTADLLSRMETGTDLIAFFKRSIDQGDYVYLFLDEFYLPGKAMYRRHHFAHDTLLFGYDDEKQVFHTLGFNHNYEYGQTDIGYGPFLESYRQADRSKAYYTKEIILYSLNKERTYSFDLQLVIESLEDYVLSRNSSERYRAIASPNQHVYGLKVYEEIVKYLRLLQSDSTLYRNIIPVHLLWEHKKMMADRLEYMKQHGYWCPPEKLIAQYQEIEREAQLIRKLFYKYAFFLKEDTSLLEEAITKTQMLAIKELQVLEQVLNELHGKSIISCS</sequence>
<proteinExistence type="predicted"/>
<accession>A0A3S8RUN3</accession>
<dbReference type="Proteomes" id="UP000273145">
    <property type="component" value="Chromosome"/>
</dbReference>
<dbReference type="AlphaFoldDB" id="A0A3S8RUN3"/>
<evidence type="ECO:0000313" key="1">
    <source>
        <dbReference type="EMBL" id="AZK46648.1"/>
    </source>
</evidence>
<dbReference type="KEGG" id="plen:EIM92_11200"/>
<evidence type="ECO:0008006" key="3">
    <source>
        <dbReference type="Google" id="ProtNLM"/>
    </source>
</evidence>
<dbReference type="EMBL" id="CP034248">
    <property type="protein sequence ID" value="AZK46648.1"/>
    <property type="molecule type" value="Genomic_DNA"/>
</dbReference>
<evidence type="ECO:0000313" key="2">
    <source>
        <dbReference type="Proteomes" id="UP000273145"/>
    </source>
</evidence>
<dbReference type="RefSeq" id="WP_125082700.1">
    <property type="nucleotide sequence ID" value="NZ_CP034248.1"/>
</dbReference>
<keyword evidence="2" id="KW-1185">Reference proteome</keyword>